<protein>
    <recommendedName>
        <fullName evidence="2">Putative auto-transporter adhesin head GIN domain-containing protein</fullName>
    </recommendedName>
</protein>
<name>A0ABR6NJC9_9SPHN</name>
<evidence type="ECO:0000313" key="4">
    <source>
        <dbReference type="Proteomes" id="UP001138540"/>
    </source>
</evidence>
<feature type="chain" id="PRO_5047130972" description="Putative auto-transporter adhesin head GIN domain-containing protein" evidence="1">
    <location>
        <begin position="41"/>
        <end position="255"/>
    </location>
</feature>
<feature type="signal peptide" evidence="1">
    <location>
        <begin position="1"/>
        <end position="40"/>
    </location>
</feature>
<dbReference type="Gene3D" id="2.160.20.120">
    <property type="match status" value="1"/>
</dbReference>
<evidence type="ECO:0000256" key="1">
    <source>
        <dbReference type="SAM" id="SignalP"/>
    </source>
</evidence>
<comment type="caution">
    <text evidence="3">The sequence shown here is derived from an EMBL/GenBank/DDBJ whole genome shotgun (WGS) entry which is preliminary data.</text>
</comment>
<dbReference type="RefSeq" id="WP_184155876.1">
    <property type="nucleotide sequence ID" value="NZ_JACHKA010000001.1"/>
</dbReference>
<dbReference type="Proteomes" id="UP001138540">
    <property type="component" value="Unassembled WGS sequence"/>
</dbReference>
<dbReference type="Pfam" id="PF10988">
    <property type="entry name" value="DUF2807"/>
    <property type="match status" value="1"/>
</dbReference>
<reference evidence="3 4" key="1">
    <citation type="submission" date="2020-08" db="EMBL/GenBank/DDBJ databases">
        <title>Exploring microbial biodiversity for novel pathways involved in the catabolism of aromatic compounds derived from lignin.</title>
        <authorList>
            <person name="Elkins J."/>
        </authorList>
    </citation>
    <scope>NUCLEOTIDE SEQUENCE [LARGE SCALE GENOMIC DNA]</scope>
    <source>
        <strain evidence="3 4">B1D3A</strain>
    </source>
</reference>
<keyword evidence="4" id="KW-1185">Reference proteome</keyword>
<evidence type="ECO:0000313" key="3">
    <source>
        <dbReference type="EMBL" id="MBB5987380.1"/>
    </source>
</evidence>
<dbReference type="InterPro" id="IPR021255">
    <property type="entry name" value="DUF2807"/>
</dbReference>
<accession>A0ABR6NJC9</accession>
<evidence type="ECO:0000259" key="2">
    <source>
        <dbReference type="Pfam" id="PF10988"/>
    </source>
</evidence>
<proteinExistence type="predicted"/>
<gene>
    <name evidence="3" type="ORF">HNP60_003354</name>
</gene>
<keyword evidence="1" id="KW-0732">Signal</keyword>
<feature type="domain" description="Putative auto-transporter adhesin head GIN" evidence="2">
    <location>
        <begin position="49"/>
        <end position="234"/>
    </location>
</feature>
<dbReference type="EMBL" id="JACHKA010000001">
    <property type="protein sequence ID" value="MBB5987380.1"/>
    <property type="molecule type" value="Genomic_DNA"/>
</dbReference>
<organism evidence="3 4">
    <name type="scientific">Sphingobium lignivorans</name>
    <dbReference type="NCBI Taxonomy" id="2735886"/>
    <lineage>
        <taxon>Bacteria</taxon>
        <taxon>Pseudomonadati</taxon>
        <taxon>Pseudomonadota</taxon>
        <taxon>Alphaproteobacteria</taxon>
        <taxon>Sphingomonadales</taxon>
        <taxon>Sphingomonadaceae</taxon>
        <taxon>Sphingobium</taxon>
    </lineage>
</organism>
<sequence length="255" mass="25585">MSAAGDCPVAAPARAHGSGRSLLSLLCGLATAFAASGASAATRGYIVTDFDSVRLEGPIEVTVRTGRGVSARGEGDADLLDRVQLSVSARVLTIRLRPSPYEARRGTASSGPIRLFLSAPSLRRVQLSGAGTLRADGLARARSEIVTAGSGTLEISGIDADDLSVAQLGAGSITLSGKAKRTALRASGSGVIAAEALRSADFDLTLDGSADVTATAERSARLIVIGSGSARIEGPAACTVSRSGNGAVLCGGKSY</sequence>